<dbReference type="Proteomes" id="UP000770661">
    <property type="component" value="Unassembled WGS sequence"/>
</dbReference>
<evidence type="ECO:0000256" key="4">
    <source>
        <dbReference type="ARBA" id="ARBA00022801"/>
    </source>
</evidence>
<gene>
    <name evidence="8" type="primary">TBA_3</name>
    <name evidence="8" type="ORF">GWK47_048259</name>
</gene>
<evidence type="ECO:0000259" key="7">
    <source>
        <dbReference type="Pfam" id="PF00091"/>
    </source>
</evidence>
<dbReference type="InterPro" id="IPR036525">
    <property type="entry name" value="Tubulin/FtsZ_GTPase_sf"/>
</dbReference>
<evidence type="ECO:0000313" key="9">
    <source>
        <dbReference type="Proteomes" id="UP000770661"/>
    </source>
</evidence>
<dbReference type="Gene3D" id="3.40.50.1440">
    <property type="entry name" value="Tubulin/FtsZ, GTPase domain"/>
    <property type="match status" value="1"/>
</dbReference>
<dbReference type="GO" id="GO:0005874">
    <property type="term" value="C:microtubule"/>
    <property type="evidence" value="ECO:0007669"/>
    <property type="project" value="UniProtKB-KW"/>
</dbReference>
<protein>
    <submittedName>
        <fullName evidence="8">Tubulin alpha chain</fullName>
    </submittedName>
</protein>
<reference evidence="8" key="1">
    <citation type="submission" date="2020-07" db="EMBL/GenBank/DDBJ databases">
        <title>The High-quality genome of the commercially important snow crab, Chionoecetes opilio.</title>
        <authorList>
            <person name="Jeong J.-H."/>
            <person name="Ryu S."/>
        </authorList>
    </citation>
    <scope>NUCLEOTIDE SEQUENCE</scope>
    <source>
        <strain evidence="8">MADBK_172401_WGS</strain>
        <tissue evidence="8">Digestive gland</tissue>
    </source>
</reference>
<comment type="catalytic activity">
    <reaction evidence="6">
        <text>GTP + H2O = GDP + phosphate + H(+)</text>
        <dbReference type="Rhea" id="RHEA:19669"/>
        <dbReference type="ChEBI" id="CHEBI:15377"/>
        <dbReference type="ChEBI" id="CHEBI:15378"/>
        <dbReference type="ChEBI" id="CHEBI:37565"/>
        <dbReference type="ChEBI" id="CHEBI:43474"/>
        <dbReference type="ChEBI" id="CHEBI:58189"/>
    </reaction>
    <physiologicalReaction direction="left-to-right" evidence="6">
        <dbReference type="Rhea" id="RHEA:19670"/>
    </physiologicalReaction>
</comment>
<evidence type="ECO:0000256" key="3">
    <source>
        <dbReference type="ARBA" id="ARBA00022741"/>
    </source>
</evidence>
<keyword evidence="3" id="KW-0547">Nucleotide-binding</keyword>
<keyword evidence="4" id="KW-0378">Hydrolase</keyword>
<accession>A0A8J5CUQ9</accession>
<dbReference type="Pfam" id="PF00091">
    <property type="entry name" value="Tubulin"/>
    <property type="match status" value="1"/>
</dbReference>
<evidence type="ECO:0000256" key="6">
    <source>
        <dbReference type="ARBA" id="ARBA00049117"/>
    </source>
</evidence>
<dbReference type="InterPro" id="IPR002452">
    <property type="entry name" value="Alpha_tubulin"/>
</dbReference>
<dbReference type="OrthoDB" id="1662883at2759"/>
<dbReference type="GO" id="GO:0007017">
    <property type="term" value="P:microtubule-based process"/>
    <property type="evidence" value="ECO:0007669"/>
    <property type="project" value="InterPro"/>
</dbReference>
<dbReference type="EMBL" id="JACEEZ010012660">
    <property type="protein sequence ID" value="KAG0720557.1"/>
    <property type="molecule type" value="Genomic_DNA"/>
</dbReference>
<dbReference type="PRINTS" id="PR01161">
    <property type="entry name" value="TUBULIN"/>
</dbReference>
<keyword evidence="9" id="KW-1185">Reference proteome</keyword>
<organism evidence="8 9">
    <name type="scientific">Chionoecetes opilio</name>
    <name type="common">Atlantic snow crab</name>
    <name type="synonym">Cancer opilio</name>
    <dbReference type="NCBI Taxonomy" id="41210"/>
    <lineage>
        <taxon>Eukaryota</taxon>
        <taxon>Metazoa</taxon>
        <taxon>Ecdysozoa</taxon>
        <taxon>Arthropoda</taxon>
        <taxon>Crustacea</taxon>
        <taxon>Multicrustacea</taxon>
        <taxon>Malacostraca</taxon>
        <taxon>Eumalacostraca</taxon>
        <taxon>Eucarida</taxon>
        <taxon>Decapoda</taxon>
        <taxon>Pleocyemata</taxon>
        <taxon>Brachyura</taxon>
        <taxon>Eubrachyura</taxon>
        <taxon>Majoidea</taxon>
        <taxon>Majidae</taxon>
        <taxon>Chionoecetes</taxon>
    </lineage>
</organism>
<dbReference type="PRINTS" id="PR01162">
    <property type="entry name" value="ALPHATUBULIN"/>
</dbReference>
<dbReference type="GO" id="GO:0005525">
    <property type="term" value="F:GTP binding"/>
    <property type="evidence" value="ECO:0007669"/>
    <property type="project" value="UniProtKB-KW"/>
</dbReference>
<dbReference type="InterPro" id="IPR003008">
    <property type="entry name" value="Tubulin_FtsZ_GTPase"/>
</dbReference>
<proteinExistence type="inferred from homology"/>
<evidence type="ECO:0000313" key="8">
    <source>
        <dbReference type="EMBL" id="KAG0720557.1"/>
    </source>
</evidence>
<evidence type="ECO:0000256" key="1">
    <source>
        <dbReference type="ARBA" id="ARBA00009636"/>
    </source>
</evidence>
<feature type="domain" description="Tubulin/FtsZ GTPase" evidence="7">
    <location>
        <begin position="120"/>
        <end position="193"/>
    </location>
</feature>
<dbReference type="GO" id="GO:0005200">
    <property type="term" value="F:structural constituent of cytoskeleton"/>
    <property type="evidence" value="ECO:0007669"/>
    <property type="project" value="InterPro"/>
</dbReference>
<sequence length="195" mass="21615">MAPCNARSHDRQYSDFRAASCHPSPQQHSAVSSPVLRPSRIENLLPDPCHGTHFCRRNVSGQSGQLTEAAERASRQPTQLLLGCYLSREDLVAPVRTQHYRLRPTHLRRLHPSLPNNMRECVSIHVGQAGVQIGNACWELYCLEHGIQLDGRLALTDPAANTTNDSLNTFFSETGSGKHVPRTVFIDMEPTVVGT</sequence>
<dbReference type="InterPro" id="IPR000217">
    <property type="entry name" value="Tubulin"/>
</dbReference>
<dbReference type="AlphaFoldDB" id="A0A8J5CUQ9"/>
<comment type="similarity">
    <text evidence="1">Belongs to the tubulin family.</text>
</comment>
<dbReference type="PANTHER" id="PTHR11588">
    <property type="entry name" value="TUBULIN"/>
    <property type="match status" value="1"/>
</dbReference>
<evidence type="ECO:0000256" key="2">
    <source>
        <dbReference type="ARBA" id="ARBA00022701"/>
    </source>
</evidence>
<keyword evidence="5" id="KW-0342">GTP-binding</keyword>
<dbReference type="GO" id="GO:0016787">
    <property type="term" value="F:hydrolase activity"/>
    <property type="evidence" value="ECO:0007669"/>
    <property type="project" value="UniProtKB-KW"/>
</dbReference>
<keyword evidence="2" id="KW-0493">Microtubule</keyword>
<name>A0A8J5CUQ9_CHIOP</name>
<comment type="caution">
    <text evidence="8">The sequence shown here is derived from an EMBL/GenBank/DDBJ whole genome shotgun (WGS) entry which is preliminary data.</text>
</comment>
<evidence type="ECO:0000256" key="5">
    <source>
        <dbReference type="ARBA" id="ARBA00023134"/>
    </source>
</evidence>
<dbReference type="SUPFAM" id="SSF52490">
    <property type="entry name" value="Tubulin nucleotide-binding domain-like"/>
    <property type="match status" value="1"/>
</dbReference>